<comment type="caution">
    <text evidence="2">The sequence shown here is derived from an EMBL/GenBank/DDBJ whole genome shotgun (WGS) entry which is preliminary data.</text>
</comment>
<dbReference type="Pfam" id="PF02518">
    <property type="entry name" value="HATPase_c"/>
    <property type="match status" value="1"/>
</dbReference>
<gene>
    <name evidence="2" type="ORF">SDC9_191331</name>
</gene>
<dbReference type="AlphaFoldDB" id="A0A645HXL3"/>
<dbReference type="InterPro" id="IPR003594">
    <property type="entry name" value="HATPase_dom"/>
</dbReference>
<dbReference type="SUPFAM" id="SSF55874">
    <property type="entry name" value="ATPase domain of HSP90 chaperone/DNA topoisomerase II/histidine kinase"/>
    <property type="match status" value="1"/>
</dbReference>
<sequence>MKNKAGFGLGLTYVKSIVEEHGGTITAESKLNEGSKFILKMV</sequence>
<proteinExistence type="predicted"/>
<reference evidence="2" key="1">
    <citation type="submission" date="2019-08" db="EMBL/GenBank/DDBJ databases">
        <authorList>
            <person name="Kucharzyk K."/>
            <person name="Murdoch R.W."/>
            <person name="Higgins S."/>
            <person name="Loffler F."/>
        </authorList>
    </citation>
    <scope>NUCLEOTIDE SEQUENCE</scope>
</reference>
<dbReference type="InterPro" id="IPR004358">
    <property type="entry name" value="Sig_transdc_His_kin-like_C"/>
</dbReference>
<dbReference type="EMBL" id="VSSQ01102376">
    <property type="protein sequence ID" value="MPN43771.1"/>
    <property type="molecule type" value="Genomic_DNA"/>
</dbReference>
<feature type="domain" description="Histidine kinase/HSP90-like ATPase" evidence="1">
    <location>
        <begin position="3"/>
        <end position="40"/>
    </location>
</feature>
<dbReference type="InterPro" id="IPR036890">
    <property type="entry name" value="HATPase_C_sf"/>
</dbReference>
<dbReference type="Gene3D" id="3.30.565.10">
    <property type="entry name" value="Histidine kinase-like ATPase, C-terminal domain"/>
    <property type="match status" value="1"/>
</dbReference>
<evidence type="ECO:0000313" key="2">
    <source>
        <dbReference type="EMBL" id="MPN43771.1"/>
    </source>
</evidence>
<organism evidence="2">
    <name type="scientific">bioreactor metagenome</name>
    <dbReference type="NCBI Taxonomy" id="1076179"/>
    <lineage>
        <taxon>unclassified sequences</taxon>
        <taxon>metagenomes</taxon>
        <taxon>ecological metagenomes</taxon>
    </lineage>
</organism>
<name>A0A645HXL3_9ZZZZ</name>
<protein>
    <recommendedName>
        <fullName evidence="1">Histidine kinase/HSP90-like ATPase domain-containing protein</fullName>
    </recommendedName>
</protein>
<dbReference type="PRINTS" id="PR00344">
    <property type="entry name" value="BCTRLSENSOR"/>
</dbReference>
<dbReference type="CDD" id="cd00075">
    <property type="entry name" value="HATPase"/>
    <property type="match status" value="1"/>
</dbReference>
<dbReference type="GO" id="GO:0016772">
    <property type="term" value="F:transferase activity, transferring phosphorus-containing groups"/>
    <property type="evidence" value="ECO:0007669"/>
    <property type="project" value="InterPro"/>
</dbReference>
<accession>A0A645HXL3</accession>
<evidence type="ECO:0000259" key="1">
    <source>
        <dbReference type="Pfam" id="PF02518"/>
    </source>
</evidence>